<gene>
    <name evidence="2" type="ORF">CYMTET_33492</name>
</gene>
<accession>A0AAE0KR45</accession>
<feature type="compositionally biased region" description="Pro residues" evidence="1">
    <location>
        <begin position="221"/>
        <end position="235"/>
    </location>
</feature>
<feature type="non-terminal residue" evidence="2">
    <location>
        <position position="437"/>
    </location>
</feature>
<evidence type="ECO:0000256" key="1">
    <source>
        <dbReference type="SAM" id="MobiDB-lite"/>
    </source>
</evidence>
<keyword evidence="3" id="KW-1185">Reference proteome</keyword>
<feature type="region of interest" description="Disordered" evidence="1">
    <location>
        <begin position="221"/>
        <end position="265"/>
    </location>
</feature>
<protein>
    <submittedName>
        <fullName evidence="2">Uncharacterized protein</fullName>
    </submittedName>
</protein>
<comment type="caution">
    <text evidence="2">The sequence shown here is derived from an EMBL/GenBank/DDBJ whole genome shotgun (WGS) entry which is preliminary data.</text>
</comment>
<feature type="compositionally biased region" description="Low complexity" evidence="1">
    <location>
        <begin position="246"/>
        <end position="262"/>
    </location>
</feature>
<dbReference type="Proteomes" id="UP001190700">
    <property type="component" value="Unassembled WGS sequence"/>
</dbReference>
<sequence length="437" mass="46407">MIRLGSLSSEGTRLYFQGSAQTTCVQLVGDARHFANSTADLQNVTMTIQSGTGSASRLSWEFMAVSACQSFPSCEFELCGFDVGAHSLQGHPLPTGAPTGTPTRSPLPELAAIASLTFLFTNADIVDFSNATFTQQFVRHLQLTISAASGVSSQRVWMDTVVPGSVLVNVTVGWTYPEVVEEPPDSFVALATHSPAEIFHGDPVLQEYIVATTTAGYEYVNPPPLPLPPSPPPRTNLPGFQDQGATTPSTWSSQPSSISPSPNRTTVDCPGATAWQLQQPGFACAACPEGFKPGGAECVRCSLAVGIAGSTAVNGTMRRPWANKVVGKMIGLDSDSCVNTAGMSFSWLAEHSDGVSLLLEDDVHKASTLNLNLPQDTLTVLTNYRTQLSVWLTGNADVAPCRPPLTCDCTVMPSGHVILRPRGFCSIRIHPHLPGYA</sequence>
<organism evidence="2 3">
    <name type="scientific">Cymbomonas tetramitiformis</name>
    <dbReference type="NCBI Taxonomy" id="36881"/>
    <lineage>
        <taxon>Eukaryota</taxon>
        <taxon>Viridiplantae</taxon>
        <taxon>Chlorophyta</taxon>
        <taxon>Pyramimonadophyceae</taxon>
        <taxon>Pyramimonadales</taxon>
        <taxon>Pyramimonadaceae</taxon>
        <taxon>Cymbomonas</taxon>
    </lineage>
</organism>
<evidence type="ECO:0000313" key="3">
    <source>
        <dbReference type="Proteomes" id="UP001190700"/>
    </source>
</evidence>
<proteinExistence type="predicted"/>
<dbReference type="EMBL" id="LGRX02020528">
    <property type="protein sequence ID" value="KAK3257419.1"/>
    <property type="molecule type" value="Genomic_DNA"/>
</dbReference>
<dbReference type="AlphaFoldDB" id="A0AAE0KR45"/>
<evidence type="ECO:0000313" key="2">
    <source>
        <dbReference type="EMBL" id="KAK3257419.1"/>
    </source>
</evidence>
<reference evidence="2 3" key="1">
    <citation type="journal article" date="2015" name="Genome Biol. Evol.">
        <title>Comparative Genomics of a Bacterivorous Green Alga Reveals Evolutionary Causalities and Consequences of Phago-Mixotrophic Mode of Nutrition.</title>
        <authorList>
            <person name="Burns J.A."/>
            <person name="Paasch A."/>
            <person name="Narechania A."/>
            <person name="Kim E."/>
        </authorList>
    </citation>
    <scope>NUCLEOTIDE SEQUENCE [LARGE SCALE GENOMIC DNA]</scope>
    <source>
        <strain evidence="2 3">PLY_AMNH</strain>
    </source>
</reference>
<name>A0AAE0KR45_9CHLO</name>